<evidence type="ECO:0000256" key="4">
    <source>
        <dbReference type="ARBA" id="ARBA00022454"/>
    </source>
</evidence>
<dbReference type="EC" id="2.7.7.49" evidence="2 13"/>
<evidence type="ECO:0000256" key="10">
    <source>
        <dbReference type="ARBA" id="ARBA00022918"/>
    </source>
</evidence>
<dbReference type="PROSITE" id="PS50878">
    <property type="entry name" value="RT_POL"/>
    <property type="match status" value="1"/>
</dbReference>
<evidence type="ECO:0000259" key="14">
    <source>
        <dbReference type="PROSITE" id="PS50878"/>
    </source>
</evidence>
<dbReference type="InterPro" id="IPR000477">
    <property type="entry name" value="RT_dom"/>
</dbReference>
<dbReference type="VEuPathDB" id="FungiDB:C5L36_0B04750"/>
<dbReference type="Gene3D" id="3.30.70.270">
    <property type="match status" value="1"/>
</dbReference>
<feature type="domain" description="Reverse transcriptase" evidence="14">
    <location>
        <begin position="413"/>
        <end position="703"/>
    </location>
</feature>
<keyword evidence="10 13" id="KW-0695">RNA-directed DNA polymerase</keyword>
<keyword evidence="8 13" id="KW-0460">Magnesium</keyword>
<dbReference type="SMART" id="SM00975">
    <property type="entry name" value="Telomerase_RBD"/>
    <property type="match status" value="1"/>
</dbReference>
<dbReference type="Proteomes" id="UP000195871">
    <property type="component" value="Unassembled WGS sequence"/>
</dbReference>
<dbReference type="GO" id="GO:0046872">
    <property type="term" value="F:metal ion binding"/>
    <property type="evidence" value="ECO:0007669"/>
    <property type="project" value="UniProtKB-KW"/>
</dbReference>
<dbReference type="InterPro" id="IPR043128">
    <property type="entry name" value="Rev_trsase/Diguanyl_cyclase"/>
</dbReference>
<dbReference type="Pfam" id="PF00078">
    <property type="entry name" value="RVT_1"/>
    <property type="match status" value="1"/>
</dbReference>
<dbReference type="GO" id="GO:0042162">
    <property type="term" value="F:telomeric DNA binding"/>
    <property type="evidence" value="ECO:0007669"/>
    <property type="project" value="TreeGrafter"/>
</dbReference>
<organism evidence="15 16">
    <name type="scientific">Pichia kudriavzevii</name>
    <name type="common">Yeast</name>
    <name type="synonym">Issatchenkia orientalis</name>
    <dbReference type="NCBI Taxonomy" id="4909"/>
    <lineage>
        <taxon>Eukaryota</taxon>
        <taxon>Fungi</taxon>
        <taxon>Dikarya</taxon>
        <taxon>Ascomycota</taxon>
        <taxon>Saccharomycotina</taxon>
        <taxon>Pichiomycetes</taxon>
        <taxon>Pichiales</taxon>
        <taxon>Pichiaceae</taxon>
        <taxon>Pichia</taxon>
    </lineage>
</organism>
<evidence type="ECO:0000256" key="2">
    <source>
        <dbReference type="ARBA" id="ARBA00012493"/>
    </source>
</evidence>
<dbReference type="InterPro" id="IPR003545">
    <property type="entry name" value="Telomerase_RT"/>
</dbReference>
<keyword evidence="9 13" id="KW-0779">Telomere</keyword>
<keyword evidence="11 13" id="KW-0539">Nucleus</keyword>
<comment type="catalytic activity">
    <reaction evidence="12 13">
        <text>DNA(n) + a 2'-deoxyribonucleoside 5'-triphosphate = DNA(n+1) + diphosphate</text>
        <dbReference type="Rhea" id="RHEA:22508"/>
        <dbReference type="Rhea" id="RHEA-COMP:17339"/>
        <dbReference type="Rhea" id="RHEA-COMP:17340"/>
        <dbReference type="ChEBI" id="CHEBI:33019"/>
        <dbReference type="ChEBI" id="CHEBI:61560"/>
        <dbReference type="ChEBI" id="CHEBI:173112"/>
        <dbReference type="EC" id="2.7.7.49"/>
    </reaction>
</comment>
<evidence type="ECO:0000256" key="12">
    <source>
        <dbReference type="ARBA" id="ARBA00048173"/>
    </source>
</evidence>
<proteinExistence type="inferred from homology"/>
<sequence length="853" mass="99994">MLALRQYIKEKYSCIETDVFLEYSSGAYLQDIELLLDHIHVEENTHVSDAISPILVSKCTCCYYNEMIDLLIEYMILKKRNNSLLLGLTKYHYEVDNTVQMFKGFNSSLALLKSKPMEIIMNILGITRFLSLILGTDALWRPNNFVIWGDIKEMPFSNKVNPNIVSIKKMLHRSIGHIRNLNPIKLDEYEVLKEIFGGKLTETQILNKTIPKRLRKVRKIIKLMIFNHNKHAYEYPYIVDQICKSSRKLKSDNLGYATDRANVIRLIHTLIYMIIPMEIFGSNHNRTVLMRYVPKLINGTASFTMKPQDMLLNVKINEVKWLKPRNNCKMTKCEFIRAKELFSMFVTWLFNSFVCKLTASFFHVTEPSQETRLLYYRHHIWKKISQKFKSRYFTKHLYQKRDSSNSFKSFKQNEDTIGSLSIHPKKTDFRLIAKPFKGTLEERILYLSYQKRKLRPINQILNHIRLRNSCSSVRDIVKHIYSFKSRITKPTGKLPRVYAFKFDVQNAYDSLPHAMIDKVIKQRLDAFTKSDTVFVQLCQKSKTDGVVRTRKSLIADSLEKLKFSKDFGFSAQHRLVDTHETLEFSKKDIINFARSQYAKTCITINSKSYFRKIGVFQGFPLSATLFNIVYDSMVEKLKSIINFTGEMTVIRLMDDFLVLSTSDSDLRKIRKFVSRTVADYNMNINRLKSNFTNDKLLFAGLTIDVKNLVCYKPLKQYNTGRVIASNFTKLYAKLTEYTDIWVGNTLLFDSTNVMSGKHGCRKNVVYLLRALLFKFVNSFRETRRRSKFKVQTLFSFLNKTLCRISEITDLVFIQFDFAKFWKFTIEILKHKNIVHSKACFQFDKHTGYGFQST</sequence>
<comment type="function">
    <text evidence="13">Telomerase is a ribonucleoprotein enzyme essential for the replication of chromosome termini in most eukaryotes. It elongates telomeres. It is a reverse transcriptase that adds simple sequence repeats to chromosome ends by copying a template sequence within the RNA component of the enzyme.</text>
</comment>
<dbReference type="Gene3D" id="1.10.132.70">
    <property type="match status" value="1"/>
</dbReference>
<keyword evidence="4 13" id="KW-0158">Chromosome</keyword>
<evidence type="ECO:0000256" key="6">
    <source>
        <dbReference type="ARBA" id="ARBA00022695"/>
    </source>
</evidence>
<name>A0A1Z8JLI4_PICKU</name>
<dbReference type="Pfam" id="PF12009">
    <property type="entry name" value="Telomerase_RBD"/>
    <property type="match status" value="1"/>
</dbReference>
<comment type="subcellular location">
    <subcellularLocation>
        <location evidence="13">Nucleus</location>
    </subcellularLocation>
    <subcellularLocation>
        <location evidence="13">Chromosome</location>
        <location evidence="13">Telomere</location>
    </subcellularLocation>
</comment>
<dbReference type="GO" id="GO:0070034">
    <property type="term" value="F:telomerase RNA binding"/>
    <property type="evidence" value="ECO:0007669"/>
    <property type="project" value="TreeGrafter"/>
</dbReference>
<evidence type="ECO:0000256" key="5">
    <source>
        <dbReference type="ARBA" id="ARBA00022679"/>
    </source>
</evidence>
<dbReference type="PRINTS" id="PR01365">
    <property type="entry name" value="TELOMERASERT"/>
</dbReference>
<comment type="similarity">
    <text evidence="1 13">Belongs to the reverse transcriptase family. Telomerase subfamily.</text>
</comment>
<keyword evidence="5 13" id="KW-0808">Transferase</keyword>
<reference evidence="15 16" key="1">
    <citation type="submission" date="2017-05" db="EMBL/GenBank/DDBJ databases">
        <title>The Genome Sequence of Candida krusei Ckrusei653.</title>
        <authorList>
            <person name="Cuomo C."/>
            <person name="Forche A."/>
            <person name="Young S."/>
            <person name="Abouelleil A."/>
            <person name="Cao P."/>
            <person name="Chapman S."/>
            <person name="Cusick C."/>
            <person name="Shea T."/>
            <person name="Nusbaum C."/>
            <person name="Birren B."/>
        </authorList>
    </citation>
    <scope>NUCLEOTIDE SEQUENCE [LARGE SCALE GENOMIC DNA]</scope>
    <source>
        <strain evidence="15 16">Ckrusei653</strain>
    </source>
</reference>
<evidence type="ECO:0000256" key="9">
    <source>
        <dbReference type="ARBA" id="ARBA00022895"/>
    </source>
</evidence>
<evidence type="ECO:0000256" key="7">
    <source>
        <dbReference type="ARBA" id="ARBA00022723"/>
    </source>
</evidence>
<evidence type="ECO:0000313" key="16">
    <source>
        <dbReference type="Proteomes" id="UP000195871"/>
    </source>
</evidence>
<evidence type="ECO:0000256" key="13">
    <source>
        <dbReference type="RuleBase" id="RU365061"/>
    </source>
</evidence>
<evidence type="ECO:0000256" key="1">
    <source>
        <dbReference type="ARBA" id="ARBA00008001"/>
    </source>
</evidence>
<dbReference type="PANTHER" id="PTHR12066">
    <property type="entry name" value="TELOMERASE REVERSE TRANSCRIPTASE"/>
    <property type="match status" value="1"/>
</dbReference>
<evidence type="ECO:0000256" key="3">
    <source>
        <dbReference type="ARBA" id="ARBA00016182"/>
    </source>
</evidence>
<keyword evidence="6 13" id="KW-0548">Nucleotidyltransferase</keyword>
<keyword evidence="7 13" id="KW-0479">Metal-binding</keyword>
<evidence type="ECO:0000313" key="15">
    <source>
        <dbReference type="EMBL" id="OUT21450.1"/>
    </source>
</evidence>
<accession>A0A1Z8JLI4</accession>
<gene>
    <name evidence="15" type="ORF">CAS74_003568</name>
</gene>
<evidence type="ECO:0000256" key="8">
    <source>
        <dbReference type="ARBA" id="ARBA00022842"/>
    </source>
</evidence>
<dbReference type="GO" id="GO:0000333">
    <property type="term" value="C:telomerase catalytic core complex"/>
    <property type="evidence" value="ECO:0007669"/>
    <property type="project" value="TreeGrafter"/>
</dbReference>
<dbReference type="SUPFAM" id="SSF56672">
    <property type="entry name" value="DNA/RNA polymerases"/>
    <property type="match status" value="1"/>
</dbReference>
<protein>
    <recommendedName>
        <fullName evidence="3 13">Telomerase reverse transcriptase</fullName>
        <ecNumber evidence="2 13">2.7.7.49</ecNumber>
    </recommendedName>
    <alternativeName>
        <fullName evidence="13">Telomerase catalytic subunit</fullName>
    </alternativeName>
</protein>
<dbReference type="GO" id="GO:0003720">
    <property type="term" value="F:telomerase activity"/>
    <property type="evidence" value="ECO:0007669"/>
    <property type="project" value="InterPro"/>
</dbReference>
<dbReference type="EMBL" id="NHMM01000005">
    <property type="protein sequence ID" value="OUT21450.1"/>
    <property type="molecule type" value="Genomic_DNA"/>
</dbReference>
<dbReference type="InterPro" id="IPR043502">
    <property type="entry name" value="DNA/RNA_pol_sf"/>
</dbReference>
<dbReference type="AlphaFoldDB" id="A0A1Z8JLI4"/>
<dbReference type="PANTHER" id="PTHR12066:SF0">
    <property type="entry name" value="TELOMERASE REVERSE TRANSCRIPTASE"/>
    <property type="match status" value="1"/>
</dbReference>
<dbReference type="InterPro" id="IPR021891">
    <property type="entry name" value="Telomerase_RBD"/>
</dbReference>
<comment type="caution">
    <text evidence="15">The sequence shown here is derived from an EMBL/GenBank/DDBJ whole genome shotgun (WGS) entry which is preliminary data.</text>
</comment>
<dbReference type="GO" id="GO:0000781">
    <property type="term" value="C:chromosome, telomeric region"/>
    <property type="evidence" value="ECO:0007669"/>
    <property type="project" value="UniProtKB-SubCell"/>
</dbReference>
<evidence type="ECO:0000256" key="11">
    <source>
        <dbReference type="ARBA" id="ARBA00023242"/>
    </source>
</evidence>
<dbReference type="GO" id="GO:0007004">
    <property type="term" value="P:telomere maintenance via telomerase"/>
    <property type="evidence" value="ECO:0007669"/>
    <property type="project" value="TreeGrafter"/>
</dbReference>